<dbReference type="InterPro" id="IPR018559">
    <property type="entry name" value="DUF2015"/>
</dbReference>
<dbReference type="OrthoDB" id="447314at2759"/>
<dbReference type="PANTHER" id="PTHR28023:SF1">
    <property type="entry name" value="UPF0357 PROTEIN YCL012C"/>
    <property type="match status" value="1"/>
</dbReference>
<dbReference type="Proteomes" id="UP000799444">
    <property type="component" value="Unassembled WGS sequence"/>
</dbReference>
<comment type="caution">
    <text evidence="3">The sequence shown here is derived from an EMBL/GenBank/DDBJ whole genome shotgun (WGS) entry which is preliminary data.</text>
</comment>
<dbReference type="PANTHER" id="PTHR28023">
    <property type="entry name" value="UPF0357 PROTEIN YCL012C"/>
    <property type="match status" value="1"/>
</dbReference>
<sequence length="123" mass="14117">MALLLYSLFFAVVVLSTVAYYFRHYWIHRLPIPEPLYTRLPTTFREDVEAGLHSNNFNLAENIEAGDSRSGLDATAKKEVQRIMKRRGVGFDEARRIYMQEAFKKGGIGEDGIPRDPKFVSFS</sequence>
<organism evidence="3 4">
    <name type="scientific">Polyplosphaeria fusca</name>
    <dbReference type="NCBI Taxonomy" id="682080"/>
    <lineage>
        <taxon>Eukaryota</taxon>
        <taxon>Fungi</taxon>
        <taxon>Dikarya</taxon>
        <taxon>Ascomycota</taxon>
        <taxon>Pezizomycotina</taxon>
        <taxon>Dothideomycetes</taxon>
        <taxon>Pleosporomycetidae</taxon>
        <taxon>Pleosporales</taxon>
        <taxon>Tetraplosphaeriaceae</taxon>
        <taxon>Polyplosphaeria</taxon>
    </lineage>
</organism>
<proteinExistence type="inferred from homology"/>
<reference evidence="3" key="1">
    <citation type="journal article" date="2020" name="Stud. Mycol.">
        <title>101 Dothideomycetes genomes: a test case for predicting lifestyles and emergence of pathogens.</title>
        <authorList>
            <person name="Haridas S."/>
            <person name="Albert R."/>
            <person name="Binder M."/>
            <person name="Bloem J."/>
            <person name="Labutti K."/>
            <person name="Salamov A."/>
            <person name="Andreopoulos B."/>
            <person name="Baker S."/>
            <person name="Barry K."/>
            <person name="Bills G."/>
            <person name="Bluhm B."/>
            <person name="Cannon C."/>
            <person name="Castanera R."/>
            <person name="Culley D."/>
            <person name="Daum C."/>
            <person name="Ezra D."/>
            <person name="Gonzalez J."/>
            <person name="Henrissat B."/>
            <person name="Kuo A."/>
            <person name="Liang C."/>
            <person name="Lipzen A."/>
            <person name="Lutzoni F."/>
            <person name="Magnuson J."/>
            <person name="Mondo S."/>
            <person name="Nolan M."/>
            <person name="Ohm R."/>
            <person name="Pangilinan J."/>
            <person name="Park H.-J."/>
            <person name="Ramirez L."/>
            <person name="Alfaro M."/>
            <person name="Sun H."/>
            <person name="Tritt A."/>
            <person name="Yoshinaga Y."/>
            <person name="Zwiers L.-H."/>
            <person name="Turgeon B."/>
            <person name="Goodwin S."/>
            <person name="Spatafora J."/>
            <person name="Crous P."/>
            <person name="Grigoriev I."/>
        </authorList>
    </citation>
    <scope>NUCLEOTIDE SEQUENCE</scope>
    <source>
        <strain evidence="3">CBS 125425</strain>
    </source>
</reference>
<evidence type="ECO:0000256" key="2">
    <source>
        <dbReference type="ARBA" id="ARBA00022729"/>
    </source>
</evidence>
<gene>
    <name evidence="3" type="ORF">EJ04DRAFT_462128</name>
</gene>
<evidence type="ECO:0000313" key="3">
    <source>
        <dbReference type="EMBL" id="KAF2736972.1"/>
    </source>
</evidence>
<protein>
    <submittedName>
        <fullName evidence="3">Uncharacterized protein</fullName>
    </submittedName>
</protein>
<dbReference type="EMBL" id="ML996120">
    <property type="protein sequence ID" value="KAF2736972.1"/>
    <property type="molecule type" value="Genomic_DNA"/>
</dbReference>
<accession>A0A9P4R552</accession>
<dbReference type="Pfam" id="PF09435">
    <property type="entry name" value="DUF2015"/>
    <property type="match status" value="1"/>
</dbReference>
<dbReference type="AlphaFoldDB" id="A0A9P4R552"/>
<evidence type="ECO:0000313" key="4">
    <source>
        <dbReference type="Proteomes" id="UP000799444"/>
    </source>
</evidence>
<keyword evidence="2" id="KW-0732">Signal</keyword>
<name>A0A9P4R552_9PLEO</name>
<evidence type="ECO:0000256" key="1">
    <source>
        <dbReference type="ARBA" id="ARBA00008325"/>
    </source>
</evidence>
<keyword evidence="4" id="KW-1185">Reference proteome</keyword>
<comment type="similarity">
    <text evidence="1">Belongs to the UPF0357 family.</text>
</comment>